<protein>
    <submittedName>
        <fullName evidence="1">Uncharacterized protein</fullName>
    </submittedName>
</protein>
<sequence length="102" mass="11501">MGWSIRKGRTAAQKLPKEWERDAVHTCLRFAYLILIYNIPSFLILNMDETGILLQSSSDTTYHQTGAKEVSIVGAEDKRQFTLLCTIAMSGHLLPFASLWKG</sequence>
<dbReference type="OrthoDB" id="5423775at2759"/>
<feature type="non-terminal residue" evidence="1">
    <location>
        <position position="102"/>
    </location>
</feature>
<evidence type="ECO:0000313" key="1">
    <source>
        <dbReference type="EMBL" id="RPA74421.1"/>
    </source>
</evidence>
<proteinExistence type="predicted"/>
<keyword evidence="2" id="KW-1185">Reference proteome</keyword>
<dbReference type="AlphaFoldDB" id="A0A3N4HQT8"/>
<dbReference type="STRING" id="1160509.A0A3N4HQT8"/>
<reference evidence="1 2" key="1">
    <citation type="journal article" date="2018" name="Nat. Ecol. Evol.">
        <title>Pezizomycetes genomes reveal the molecular basis of ectomycorrhizal truffle lifestyle.</title>
        <authorList>
            <person name="Murat C."/>
            <person name="Payen T."/>
            <person name="Noel B."/>
            <person name="Kuo A."/>
            <person name="Morin E."/>
            <person name="Chen J."/>
            <person name="Kohler A."/>
            <person name="Krizsan K."/>
            <person name="Balestrini R."/>
            <person name="Da Silva C."/>
            <person name="Montanini B."/>
            <person name="Hainaut M."/>
            <person name="Levati E."/>
            <person name="Barry K.W."/>
            <person name="Belfiori B."/>
            <person name="Cichocki N."/>
            <person name="Clum A."/>
            <person name="Dockter R.B."/>
            <person name="Fauchery L."/>
            <person name="Guy J."/>
            <person name="Iotti M."/>
            <person name="Le Tacon F."/>
            <person name="Lindquist E.A."/>
            <person name="Lipzen A."/>
            <person name="Malagnac F."/>
            <person name="Mello A."/>
            <person name="Molinier V."/>
            <person name="Miyauchi S."/>
            <person name="Poulain J."/>
            <person name="Riccioni C."/>
            <person name="Rubini A."/>
            <person name="Sitrit Y."/>
            <person name="Splivallo R."/>
            <person name="Traeger S."/>
            <person name="Wang M."/>
            <person name="Zifcakova L."/>
            <person name="Wipf D."/>
            <person name="Zambonelli A."/>
            <person name="Paolocci F."/>
            <person name="Nowrousian M."/>
            <person name="Ottonello S."/>
            <person name="Baldrian P."/>
            <person name="Spatafora J.W."/>
            <person name="Henrissat B."/>
            <person name="Nagy L.G."/>
            <person name="Aury J.M."/>
            <person name="Wincker P."/>
            <person name="Grigoriev I.V."/>
            <person name="Bonfante P."/>
            <person name="Martin F.M."/>
        </authorList>
    </citation>
    <scope>NUCLEOTIDE SEQUENCE [LARGE SCALE GENOMIC DNA]</scope>
    <source>
        <strain evidence="1 2">RN42</strain>
    </source>
</reference>
<dbReference type="EMBL" id="ML119790">
    <property type="protein sequence ID" value="RPA74421.1"/>
    <property type="molecule type" value="Genomic_DNA"/>
</dbReference>
<evidence type="ECO:0000313" key="2">
    <source>
        <dbReference type="Proteomes" id="UP000275078"/>
    </source>
</evidence>
<gene>
    <name evidence="1" type="ORF">BJ508DRAFT_198731</name>
</gene>
<accession>A0A3N4HQT8</accession>
<dbReference type="Proteomes" id="UP000275078">
    <property type="component" value="Unassembled WGS sequence"/>
</dbReference>
<name>A0A3N4HQT8_ASCIM</name>
<organism evidence="1 2">
    <name type="scientific">Ascobolus immersus RN42</name>
    <dbReference type="NCBI Taxonomy" id="1160509"/>
    <lineage>
        <taxon>Eukaryota</taxon>
        <taxon>Fungi</taxon>
        <taxon>Dikarya</taxon>
        <taxon>Ascomycota</taxon>
        <taxon>Pezizomycotina</taxon>
        <taxon>Pezizomycetes</taxon>
        <taxon>Pezizales</taxon>
        <taxon>Ascobolaceae</taxon>
        <taxon>Ascobolus</taxon>
    </lineage>
</organism>